<dbReference type="GO" id="GO:0005739">
    <property type="term" value="C:mitochondrion"/>
    <property type="evidence" value="ECO:0007669"/>
    <property type="project" value="TreeGrafter"/>
</dbReference>
<feature type="domain" description="Fe-containing alcohol dehydrogenase-like C-terminal" evidence="3">
    <location>
        <begin position="284"/>
        <end position="387"/>
    </location>
</feature>
<dbReference type="Pfam" id="PF00465">
    <property type="entry name" value="Fe-ADH"/>
    <property type="match status" value="1"/>
</dbReference>
<protein>
    <recommendedName>
        <fullName evidence="6">Alcohol dehydrogenase iron-type/glycerol dehydrogenase GldA domain-containing protein</fullName>
    </recommendedName>
</protein>
<evidence type="ECO:0000313" key="4">
    <source>
        <dbReference type="EMBL" id="TPX18356.1"/>
    </source>
</evidence>
<evidence type="ECO:0000259" key="3">
    <source>
        <dbReference type="Pfam" id="PF25137"/>
    </source>
</evidence>
<dbReference type="Pfam" id="PF25137">
    <property type="entry name" value="ADH_Fe_C"/>
    <property type="match status" value="1"/>
</dbReference>
<gene>
    <name evidence="4" type="ORF">E0L32_011731</name>
</gene>
<dbReference type="InParanoid" id="A0A507BG74"/>
<organism evidence="4 5">
    <name type="scientific">Thyridium curvatum</name>
    <dbReference type="NCBI Taxonomy" id="1093900"/>
    <lineage>
        <taxon>Eukaryota</taxon>
        <taxon>Fungi</taxon>
        <taxon>Dikarya</taxon>
        <taxon>Ascomycota</taxon>
        <taxon>Pezizomycotina</taxon>
        <taxon>Sordariomycetes</taxon>
        <taxon>Sordariomycetidae</taxon>
        <taxon>Thyridiales</taxon>
        <taxon>Thyridiaceae</taxon>
        <taxon>Thyridium</taxon>
    </lineage>
</organism>
<dbReference type="Gene3D" id="1.20.1090.10">
    <property type="entry name" value="Dehydroquinate synthase-like - alpha domain"/>
    <property type="match status" value="2"/>
</dbReference>
<accession>A0A507BG74</accession>
<sequence>MPPEEATERVSPGKPFPIITYNLPYEKACARHIKASLKRSRPFIIISRSLSRETDAVERLSNALSQNGGQVAGVHKGMQPHTLFSEVLQISQEVKDSGADSIITVGGGSLVDGAKTIVFAIANDVDTHEKLDSLLKTAEPRGDQPPGATELKPSTMPIMSVTTTLSAGEHNPHGGATNDRTKFKYLFEDPVGIGPRVIVLDPRLTVTAPERVWLSTGMRAVDHCVESVCSSKPHPEGTKAALKGLCLLIPALLRSKEDPKDLEARLNAQRGTAESMKPYVYYDVPLVQKYNAKTNGAQQQIILDALWSDPVVARVFEQHGLVKGKADLGDALDTVIRALGLPRKLNEYNIAPKDLDAIAENSRKDACCKKNPIPLVEKDQVLEILRSCLD</sequence>
<dbReference type="GO" id="GO:0004022">
    <property type="term" value="F:alcohol dehydrogenase (NAD+) activity"/>
    <property type="evidence" value="ECO:0007669"/>
    <property type="project" value="TreeGrafter"/>
</dbReference>
<dbReference type="InterPro" id="IPR039697">
    <property type="entry name" value="Alcohol_dehydrogenase_Fe"/>
</dbReference>
<evidence type="ECO:0000313" key="5">
    <source>
        <dbReference type="Proteomes" id="UP000319257"/>
    </source>
</evidence>
<evidence type="ECO:0000256" key="1">
    <source>
        <dbReference type="ARBA" id="ARBA00023002"/>
    </source>
</evidence>
<dbReference type="PANTHER" id="PTHR11496:SF107">
    <property type="entry name" value="ALCOHOL DEHYDROGENASE, PUTATIVE (AFU_ORTHOLOGUE AFUA_1G06800)-RELATED"/>
    <property type="match status" value="1"/>
</dbReference>
<reference evidence="4 5" key="1">
    <citation type="submission" date="2019-06" db="EMBL/GenBank/DDBJ databases">
        <title>Draft genome sequence of the filamentous fungus Phialemoniopsis curvata isolated from diesel fuel.</title>
        <authorList>
            <person name="Varaljay V.A."/>
            <person name="Lyon W.J."/>
            <person name="Crouch A.L."/>
            <person name="Drake C.E."/>
            <person name="Hollomon J.M."/>
            <person name="Nadeau L.J."/>
            <person name="Nunn H.S."/>
            <person name="Stevenson B.S."/>
            <person name="Bojanowski C.L."/>
            <person name="Crookes-Goodson W.J."/>
        </authorList>
    </citation>
    <scope>NUCLEOTIDE SEQUENCE [LARGE SCALE GENOMIC DNA]</scope>
    <source>
        <strain evidence="4 5">D216</strain>
    </source>
</reference>
<dbReference type="GeneID" id="41979178"/>
<dbReference type="OrthoDB" id="339764at2759"/>
<dbReference type="InterPro" id="IPR056798">
    <property type="entry name" value="ADH_Fe_C"/>
</dbReference>
<comment type="caution">
    <text evidence="4">The sequence shown here is derived from an EMBL/GenBank/DDBJ whole genome shotgun (WGS) entry which is preliminary data.</text>
</comment>
<dbReference type="SUPFAM" id="SSF56796">
    <property type="entry name" value="Dehydroquinate synthase-like"/>
    <property type="match status" value="1"/>
</dbReference>
<feature type="domain" description="Alcohol dehydrogenase iron-type/glycerol dehydrogenase GldA" evidence="2">
    <location>
        <begin position="26"/>
        <end position="202"/>
    </location>
</feature>
<dbReference type="CDD" id="cd08192">
    <property type="entry name" value="MAR-like"/>
    <property type="match status" value="1"/>
</dbReference>
<dbReference type="PANTHER" id="PTHR11496">
    <property type="entry name" value="ALCOHOL DEHYDROGENASE"/>
    <property type="match status" value="1"/>
</dbReference>
<dbReference type="AlphaFoldDB" id="A0A507BG74"/>
<keyword evidence="1" id="KW-0560">Oxidoreductase</keyword>
<name>A0A507BG74_9PEZI</name>
<dbReference type="Gene3D" id="3.40.50.1970">
    <property type="match status" value="1"/>
</dbReference>
<dbReference type="EMBL" id="SKBQ01000116">
    <property type="protein sequence ID" value="TPX18356.1"/>
    <property type="molecule type" value="Genomic_DNA"/>
</dbReference>
<evidence type="ECO:0000259" key="2">
    <source>
        <dbReference type="Pfam" id="PF00465"/>
    </source>
</evidence>
<proteinExistence type="predicted"/>
<dbReference type="RefSeq" id="XP_031000067.1">
    <property type="nucleotide sequence ID" value="XM_031134493.1"/>
</dbReference>
<dbReference type="STRING" id="1093900.A0A507BG74"/>
<dbReference type="Proteomes" id="UP000319257">
    <property type="component" value="Unassembled WGS sequence"/>
</dbReference>
<dbReference type="InterPro" id="IPR001670">
    <property type="entry name" value="ADH_Fe/GldA"/>
</dbReference>
<dbReference type="GO" id="GO:0046872">
    <property type="term" value="F:metal ion binding"/>
    <property type="evidence" value="ECO:0007669"/>
    <property type="project" value="InterPro"/>
</dbReference>
<keyword evidence="5" id="KW-1185">Reference proteome</keyword>
<evidence type="ECO:0008006" key="6">
    <source>
        <dbReference type="Google" id="ProtNLM"/>
    </source>
</evidence>